<reference evidence="3" key="1">
    <citation type="submission" date="2023-04" db="EMBL/GenBank/DDBJ databases">
        <title>Ambrosiozyma monospora NBRC 1965.</title>
        <authorList>
            <person name="Ichikawa N."/>
            <person name="Sato H."/>
            <person name="Tonouchi N."/>
        </authorList>
    </citation>
    <scope>NUCLEOTIDE SEQUENCE</scope>
    <source>
        <strain evidence="3">NBRC 1965</strain>
    </source>
</reference>
<evidence type="ECO:0000256" key="2">
    <source>
        <dbReference type="SAM" id="MobiDB-lite"/>
    </source>
</evidence>
<feature type="coiled-coil region" evidence="1">
    <location>
        <begin position="52"/>
        <end position="79"/>
    </location>
</feature>
<organism evidence="3 4">
    <name type="scientific">Ambrosiozyma monospora</name>
    <name type="common">Yeast</name>
    <name type="synonym">Endomycopsis monosporus</name>
    <dbReference type="NCBI Taxonomy" id="43982"/>
    <lineage>
        <taxon>Eukaryota</taxon>
        <taxon>Fungi</taxon>
        <taxon>Dikarya</taxon>
        <taxon>Ascomycota</taxon>
        <taxon>Saccharomycotina</taxon>
        <taxon>Pichiomycetes</taxon>
        <taxon>Pichiales</taxon>
        <taxon>Pichiaceae</taxon>
        <taxon>Ambrosiozyma</taxon>
    </lineage>
</organism>
<sequence>MESRRSRGNYSGNRGRRGGRGNSNRHGSTRQHHETSVWTSSSTLSASSITDNADILHNKEILEKRRQKFENDSKNIERQKSSEYGLISRGEDMRLRDNADDRHKLFETTLSQMKAQRAQTPKIPTSKSTITTTTTTTTTTAEDKILMSFRKLRESLLSVQPDNFTKTVFLTSARFSVSLGHHQSYIPCINQLIQFDKEHEHHFKLLSRDESEEMLCYLALHMAHFKKDQEGAFAVLLYNFPDVCDSVVAHGGFGVDEKSLQGMDCCSVVFLCVYCLTIGDYCGWLRILKFLESDSVSSDTVTGYESVYSNFARLMRFRYDEVVRSLIKGIGSSYFVLGKSVLEEFTGVCWDKLVSQFDVGWSLNDSTNTVTIRQRRKK</sequence>
<keyword evidence="4" id="KW-1185">Reference proteome</keyword>
<gene>
    <name evidence="3" type="ORF">Amon01_000651000</name>
</gene>
<feature type="compositionally biased region" description="Low complexity" evidence="2">
    <location>
        <begin position="36"/>
        <end position="46"/>
    </location>
</feature>
<keyword evidence="1" id="KW-0175">Coiled coil</keyword>
<comment type="caution">
    <text evidence="3">The sequence shown here is derived from an EMBL/GenBank/DDBJ whole genome shotgun (WGS) entry which is preliminary data.</text>
</comment>
<dbReference type="OrthoDB" id="2100128at2759"/>
<evidence type="ECO:0000313" key="3">
    <source>
        <dbReference type="EMBL" id="GMG41329.1"/>
    </source>
</evidence>
<dbReference type="PANTHER" id="PTHR39398">
    <property type="entry name" value="YALI0F14311P"/>
    <property type="match status" value="1"/>
</dbReference>
<feature type="compositionally biased region" description="Low complexity" evidence="2">
    <location>
        <begin position="120"/>
        <end position="135"/>
    </location>
</feature>
<feature type="region of interest" description="Disordered" evidence="2">
    <location>
        <begin position="113"/>
        <end position="135"/>
    </location>
</feature>
<accession>A0A9W6Z4D4</accession>
<dbReference type="AlphaFoldDB" id="A0A9W6Z4D4"/>
<evidence type="ECO:0000313" key="4">
    <source>
        <dbReference type="Proteomes" id="UP001165063"/>
    </source>
</evidence>
<evidence type="ECO:0000256" key="1">
    <source>
        <dbReference type="SAM" id="Coils"/>
    </source>
</evidence>
<dbReference type="Proteomes" id="UP001165063">
    <property type="component" value="Unassembled WGS sequence"/>
</dbReference>
<name>A0A9W6Z4D4_AMBMO</name>
<proteinExistence type="predicted"/>
<dbReference type="EMBL" id="BSXU01004173">
    <property type="protein sequence ID" value="GMG41329.1"/>
    <property type="molecule type" value="Genomic_DNA"/>
</dbReference>
<dbReference type="PANTHER" id="PTHR39398:SF1">
    <property type="entry name" value="CSN8_PSMD8_EIF3K DOMAIN-CONTAINING PROTEIN"/>
    <property type="match status" value="1"/>
</dbReference>
<feature type="region of interest" description="Disordered" evidence="2">
    <location>
        <begin position="1"/>
        <end position="46"/>
    </location>
</feature>
<protein>
    <submittedName>
        <fullName evidence="3">Unnamed protein product</fullName>
    </submittedName>
</protein>